<reference evidence="1 2" key="1">
    <citation type="journal article" date="2016" name="Nat. Biotechnol.">
        <title>Measurement of bacterial replication rates in microbial communities.</title>
        <authorList>
            <person name="Brown C.T."/>
            <person name="Olm M.R."/>
            <person name="Thomas B.C."/>
            <person name="Banfield J.F."/>
        </authorList>
    </citation>
    <scope>NUCLEOTIDE SEQUENCE [LARGE SCALE GENOMIC DNA]</scope>
    <source>
        <strain evidence="1">CAG:67_53_122</strain>
    </source>
</reference>
<dbReference type="Proteomes" id="UP000187417">
    <property type="component" value="Unassembled WGS sequence"/>
</dbReference>
<name>A0A1Q6F6H6_9BACT</name>
<accession>A0A1Q6F6H6</accession>
<evidence type="ECO:0000313" key="1">
    <source>
        <dbReference type="EMBL" id="OKY94428.1"/>
    </source>
</evidence>
<dbReference type="AlphaFoldDB" id="A0A1Q6F6H6"/>
<dbReference type="EMBL" id="MNQH01000027">
    <property type="protein sequence ID" value="OKY94428.1"/>
    <property type="molecule type" value="Genomic_DNA"/>
</dbReference>
<protein>
    <submittedName>
        <fullName evidence="1">Uncharacterized protein</fullName>
    </submittedName>
</protein>
<sequence>MILTILSLVVILSLSSLVLWRYLSGKYVETAESIRDYFMWPTYQRLPLEYYNSFGYYPRSMDEAVDFYQQTYWPNMAKKDLRAQQFLTDPFARDGGEFLYIPLYDYYKKVPVSFIFLSAGVDGKMDNEIAPSDTLYLNNWWAKLDVYNYEEAILLQDFCERWDETSNVFGEVESLDYYPPYPDIPRFRMTDYLWGKKDWIVQLGPLTGLY</sequence>
<proteinExistence type="predicted"/>
<gene>
    <name evidence="1" type="ORF">BHV66_05605</name>
</gene>
<comment type="caution">
    <text evidence="1">The sequence shown here is derived from an EMBL/GenBank/DDBJ whole genome shotgun (WGS) entry which is preliminary data.</text>
</comment>
<evidence type="ECO:0000313" key="2">
    <source>
        <dbReference type="Proteomes" id="UP000187417"/>
    </source>
</evidence>
<organism evidence="1 2">
    <name type="scientific">Alistipes putredinis</name>
    <dbReference type="NCBI Taxonomy" id="28117"/>
    <lineage>
        <taxon>Bacteria</taxon>
        <taxon>Pseudomonadati</taxon>
        <taxon>Bacteroidota</taxon>
        <taxon>Bacteroidia</taxon>
        <taxon>Bacteroidales</taxon>
        <taxon>Rikenellaceae</taxon>
        <taxon>Alistipes</taxon>
    </lineage>
</organism>